<evidence type="ECO:0000256" key="2">
    <source>
        <dbReference type="ARBA" id="ARBA00022771"/>
    </source>
</evidence>
<evidence type="ECO:0000256" key="3">
    <source>
        <dbReference type="ARBA" id="ARBA00022833"/>
    </source>
</evidence>
<keyword evidence="2 4" id="KW-0863">Zinc-finger</keyword>
<name>A0A8H7D3W5_9AGAR</name>
<gene>
    <name evidence="7" type="ORF">MSAN_01157500</name>
</gene>
<proteinExistence type="predicted"/>
<dbReference type="Proteomes" id="UP000623467">
    <property type="component" value="Unassembled WGS sequence"/>
</dbReference>
<dbReference type="SMART" id="SM00184">
    <property type="entry name" value="RING"/>
    <property type="match status" value="1"/>
</dbReference>
<keyword evidence="1" id="KW-0479">Metal-binding</keyword>
<feature type="domain" description="RING-type" evidence="6">
    <location>
        <begin position="228"/>
        <end position="267"/>
    </location>
</feature>
<dbReference type="GO" id="GO:0016567">
    <property type="term" value="P:protein ubiquitination"/>
    <property type="evidence" value="ECO:0007669"/>
    <property type="project" value="TreeGrafter"/>
</dbReference>
<dbReference type="Gene3D" id="3.30.40.10">
    <property type="entry name" value="Zinc/RING finger domain, C3HC4 (zinc finger)"/>
    <property type="match status" value="1"/>
</dbReference>
<dbReference type="Pfam" id="PF13920">
    <property type="entry name" value="zf-C3HC4_3"/>
    <property type="match status" value="1"/>
</dbReference>
<sequence length="281" mass="30306">MDSLAHPRLELCGPSFSHPPRPALLSFRGSPPERIHPSETQPQANISRPDGPQGPRRGHESPELPLHPPSTPRTPDHPRHHATVTGPRPPASPRRRLAPSIRPSPPPLPLQTIVSPALAGSLGDENEVGRHLRSIPSSAPPPRNIVSSSPQGRTHIHSTSISPPPPQASTPPHPLSVSSLSPRIPPHPPADDPTLTNDLVILPFSVLEELQRAGQPTSEPDPGRRGLCVVCQDEEAIMVAIDCGHLAMCRECSNEVMSRLGSCPICRTRIVQGRLIRVFKT</sequence>
<evidence type="ECO:0000313" key="8">
    <source>
        <dbReference type="Proteomes" id="UP000623467"/>
    </source>
</evidence>
<feature type="compositionally biased region" description="Pro residues" evidence="5">
    <location>
        <begin position="162"/>
        <end position="174"/>
    </location>
</feature>
<dbReference type="EMBL" id="JACAZH010000008">
    <property type="protein sequence ID" value="KAF7361254.1"/>
    <property type="molecule type" value="Genomic_DNA"/>
</dbReference>
<evidence type="ECO:0000256" key="1">
    <source>
        <dbReference type="ARBA" id="ARBA00022723"/>
    </source>
</evidence>
<dbReference type="SUPFAM" id="SSF57850">
    <property type="entry name" value="RING/U-box"/>
    <property type="match status" value="1"/>
</dbReference>
<evidence type="ECO:0000259" key="6">
    <source>
        <dbReference type="PROSITE" id="PS50089"/>
    </source>
</evidence>
<dbReference type="PANTHER" id="PTHR46858">
    <property type="entry name" value="OS05G0521000 PROTEIN"/>
    <property type="match status" value="1"/>
</dbReference>
<dbReference type="GO" id="GO:0061630">
    <property type="term" value="F:ubiquitin protein ligase activity"/>
    <property type="evidence" value="ECO:0007669"/>
    <property type="project" value="TreeGrafter"/>
</dbReference>
<dbReference type="OrthoDB" id="3045089at2759"/>
<protein>
    <submittedName>
        <fullName evidence="7">E3 ubiquitin-protein ligase cblA</fullName>
    </submittedName>
</protein>
<dbReference type="InterPro" id="IPR001841">
    <property type="entry name" value="Znf_RING"/>
</dbReference>
<keyword evidence="8" id="KW-1185">Reference proteome</keyword>
<feature type="region of interest" description="Disordered" evidence="5">
    <location>
        <begin position="1"/>
        <end position="195"/>
    </location>
</feature>
<dbReference type="AlphaFoldDB" id="A0A8H7D3W5"/>
<keyword evidence="3" id="KW-0862">Zinc</keyword>
<dbReference type="InterPro" id="IPR013083">
    <property type="entry name" value="Znf_RING/FYVE/PHD"/>
</dbReference>
<evidence type="ECO:0000256" key="5">
    <source>
        <dbReference type="SAM" id="MobiDB-lite"/>
    </source>
</evidence>
<evidence type="ECO:0000313" key="7">
    <source>
        <dbReference type="EMBL" id="KAF7361254.1"/>
    </source>
</evidence>
<dbReference type="PROSITE" id="PS50089">
    <property type="entry name" value="ZF_RING_2"/>
    <property type="match status" value="1"/>
</dbReference>
<organism evidence="7 8">
    <name type="scientific">Mycena sanguinolenta</name>
    <dbReference type="NCBI Taxonomy" id="230812"/>
    <lineage>
        <taxon>Eukaryota</taxon>
        <taxon>Fungi</taxon>
        <taxon>Dikarya</taxon>
        <taxon>Basidiomycota</taxon>
        <taxon>Agaricomycotina</taxon>
        <taxon>Agaricomycetes</taxon>
        <taxon>Agaricomycetidae</taxon>
        <taxon>Agaricales</taxon>
        <taxon>Marasmiineae</taxon>
        <taxon>Mycenaceae</taxon>
        <taxon>Mycena</taxon>
    </lineage>
</organism>
<comment type="caution">
    <text evidence="7">The sequence shown here is derived from an EMBL/GenBank/DDBJ whole genome shotgun (WGS) entry which is preliminary data.</text>
</comment>
<dbReference type="GO" id="GO:0008270">
    <property type="term" value="F:zinc ion binding"/>
    <property type="evidence" value="ECO:0007669"/>
    <property type="project" value="UniProtKB-KW"/>
</dbReference>
<reference evidence="7" key="1">
    <citation type="submission" date="2020-05" db="EMBL/GenBank/DDBJ databases">
        <title>Mycena genomes resolve the evolution of fungal bioluminescence.</title>
        <authorList>
            <person name="Tsai I.J."/>
        </authorList>
    </citation>
    <scope>NUCLEOTIDE SEQUENCE</scope>
    <source>
        <strain evidence="7">160909Yilan</strain>
    </source>
</reference>
<dbReference type="PANTHER" id="PTHR46858:SF5">
    <property type="entry name" value="E3 UBIQUITIN-PROTEIN LIGASE APD1-RELATED"/>
    <property type="match status" value="1"/>
</dbReference>
<accession>A0A8H7D3W5</accession>
<evidence type="ECO:0000256" key="4">
    <source>
        <dbReference type="PROSITE-ProRule" id="PRU00175"/>
    </source>
</evidence>